<dbReference type="InterPro" id="IPR051236">
    <property type="entry name" value="HAT_RTT109-like"/>
</dbReference>
<keyword evidence="7" id="KW-0804">Transcription</keyword>
<dbReference type="Pfam" id="PF08214">
    <property type="entry name" value="HAT_KAT11"/>
    <property type="match status" value="1"/>
</dbReference>
<keyword evidence="12" id="KW-1185">Reference proteome</keyword>
<keyword evidence="5" id="KW-0007">Acetylation</keyword>
<evidence type="ECO:0000313" key="12">
    <source>
        <dbReference type="Proteomes" id="UP000193240"/>
    </source>
</evidence>
<dbReference type="PANTHER" id="PTHR31571">
    <property type="entry name" value="ALTERED INHERITANCE OF MITOCHONDRIA PROTEIN 6"/>
    <property type="match status" value="1"/>
</dbReference>
<dbReference type="AlphaFoldDB" id="A0A1Y2LT24"/>
<dbReference type="InterPro" id="IPR016849">
    <property type="entry name" value="Rtt109"/>
</dbReference>
<comment type="subcellular location">
    <subcellularLocation>
        <location evidence="1">Nucleus</location>
    </subcellularLocation>
</comment>
<organism evidence="11 12">
    <name type="scientific">Epicoccum nigrum</name>
    <name type="common">Soil fungus</name>
    <name type="synonym">Epicoccum purpurascens</name>
    <dbReference type="NCBI Taxonomy" id="105696"/>
    <lineage>
        <taxon>Eukaryota</taxon>
        <taxon>Fungi</taxon>
        <taxon>Dikarya</taxon>
        <taxon>Ascomycota</taxon>
        <taxon>Pezizomycotina</taxon>
        <taxon>Dothideomycetes</taxon>
        <taxon>Pleosporomycetidae</taxon>
        <taxon>Pleosporales</taxon>
        <taxon>Pleosporineae</taxon>
        <taxon>Didymellaceae</taxon>
        <taxon>Epicoccum</taxon>
    </lineage>
</organism>
<evidence type="ECO:0000256" key="2">
    <source>
        <dbReference type="ARBA" id="ARBA00013184"/>
    </source>
</evidence>
<dbReference type="SMART" id="SM01250">
    <property type="entry name" value="KAT11"/>
    <property type="match status" value="1"/>
</dbReference>
<reference evidence="11 12" key="1">
    <citation type="journal article" date="2017" name="Genome Announc.">
        <title>Genome sequence of the saprophytic ascomycete Epicoccum nigrum ICMP 19927 strain isolated from New Zealand.</title>
        <authorList>
            <person name="Fokin M."/>
            <person name="Fleetwood D."/>
            <person name="Weir B.S."/>
            <person name="Villas-Boas S.G."/>
        </authorList>
    </citation>
    <scope>NUCLEOTIDE SEQUENCE [LARGE SCALE GENOMIC DNA]</scope>
    <source>
        <strain evidence="11 12">ICMP 19927</strain>
    </source>
</reference>
<feature type="compositionally biased region" description="Polar residues" evidence="10">
    <location>
        <begin position="378"/>
        <end position="399"/>
    </location>
</feature>
<evidence type="ECO:0000256" key="10">
    <source>
        <dbReference type="SAM" id="MobiDB-lite"/>
    </source>
</evidence>
<accession>A0A1Y2LT24</accession>
<evidence type="ECO:0000256" key="5">
    <source>
        <dbReference type="ARBA" id="ARBA00022990"/>
    </source>
</evidence>
<name>A0A1Y2LT24_EPING</name>
<keyword evidence="4" id="KW-0227">DNA damage</keyword>
<evidence type="ECO:0000256" key="6">
    <source>
        <dbReference type="ARBA" id="ARBA00023015"/>
    </source>
</evidence>
<protein>
    <recommendedName>
        <fullName evidence="2">histone acetyltransferase</fullName>
        <ecNumber evidence="2">2.3.1.48</ecNumber>
    </recommendedName>
</protein>
<dbReference type="GO" id="GO:0032931">
    <property type="term" value="F:histone H3K56 acetyltransferase activity"/>
    <property type="evidence" value="ECO:0007669"/>
    <property type="project" value="TreeGrafter"/>
</dbReference>
<feature type="region of interest" description="Disordered" evidence="10">
    <location>
        <begin position="365"/>
        <end position="460"/>
    </location>
</feature>
<dbReference type="PROSITE" id="PS51728">
    <property type="entry name" value="RTT109_HAT"/>
    <property type="match status" value="1"/>
</dbReference>
<dbReference type="InterPro" id="IPR013178">
    <property type="entry name" value="Histone_AcTrfase_Rtt109/CBP"/>
</dbReference>
<feature type="compositionally biased region" description="Basic residues" evidence="10">
    <location>
        <begin position="400"/>
        <end position="414"/>
    </location>
</feature>
<evidence type="ECO:0000313" key="11">
    <source>
        <dbReference type="EMBL" id="OSS46732.1"/>
    </source>
</evidence>
<comment type="catalytic activity">
    <reaction evidence="9">
        <text>L-lysyl-[histone] + acetyl-CoA = N(6)-acetyl-L-lysyl-[histone] + CoA + H(+)</text>
        <dbReference type="Rhea" id="RHEA:21992"/>
        <dbReference type="Rhea" id="RHEA-COMP:9845"/>
        <dbReference type="Rhea" id="RHEA-COMP:11338"/>
        <dbReference type="ChEBI" id="CHEBI:15378"/>
        <dbReference type="ChEBI" id="CHEBI:29969"/>
        <dbReference type="ChEBI" id="CHEBI:57287"/>
        <dbReference type="ChEBI" id="CHEBI:57288"/>
        <dbReference type="ChEBI" id="CHEBI:61930"/>
        <dbReference type="EC" id="2.3.1.48"/>
    </reaction>
    <physiologicalReaction direction="left-to-right" evidence="9">
        <dbReference type="Rhea" id="RHEA:21993"/>
    </physiologicalReaction>
</comment>
<evidence type="ECO:0000256" key="7">
    <source>
        <dbReference type="ARBA" id="ARBA00023163"/>
    </source>
</evidence>
<dbReference type="STRING" id="105696.A0A1Y2LT24"/>
<dbReference type="PANTHER" id="PTHR31571:SF2">
    <property type="entry name" value="HISTONE ACETYLTRANSFERASE RTT109"/>
    <property type="match status" value="1"/>
</dbReference>
<feature type="compositionally biased region" description="Acidic residues" evidence="10">
    <location>
        <begin position="366"/>
        <end position="375"/>
    </location>
</feature>
<dbReference type="EMBL" id="KZ107850">
    <property type="protein sequence ID" value="OSS46732.1"/>
    <property type="molecule type" value="Genomic_DNA"/>
</dbReference>
<keyword evidence="8" id="KW-0539">Nucleus</keyword>
<evidence type="ECO:0000256" key="8">
    <source>
        <dbReference type="ARBA" id="ARBA00023242"/>
    </source>
</evidence>
<dbReference type="EC" id="2.3.1.48" evidence="2"/>
<evidence type="ECO:0000256" key="1">
    <source>
        <dbReference type="ARBA" id="ARBA00004123"/>
    </source>
</evidence>
<evidence type="ECO:0000256" key="4">
    <source>
        <dbReference type="ARBA" id="ARBA00022763"/>
    </source>
</evidence>
<keyword evidence="3" id="KW-0808">Transferase</keyword>
<gene>
    <name evidence="11" type="ORF">B5807_08801</name>
</gene>
<keyword evidence="6" id="KW-0805">Transcription regulation</keyword>
<dbReference type="OMA" id="DQLWVGQ"/>
<dbReference type="GO" id="GO:0005634">
    <property type="term" value="C:nucleus"/>
    <property type="evidence" value="ECO:0007669"/>
    <property type="project" value="UniProtKB-SubCell"/>
</dbReference>
<dbReference type="GO" id="GO:0006974">
    <property type="term" value="P:DNA damage response"/>
    <property type="evidence" value="ECO:0007669"/>
    <property type="project" value="UniProtKB-KW"/>
</dbReference>
<dbReference type="GO" id="GO:0006355">
    <property type="term" value="P:regulation of DNA-templated transcription"/>
    <property type="evidence" value="ECO:0007669"/>
    <property type="project" value="InterPro"/>
</dbReference>
<sequence>MADIPKRKRGSRSLNDLLAEQLPKDVPFTFYHYSTPPTKSPALFSAPPHAKSERTYCESHFLSATITPKDVHVHVGGSQLPEELLILAIEVLVYSTRNLTTLFVSKADSTGYLSELQLSRSQSSSPLKAICGTFVSWLARERQREGKKLVISLFARAQDQYLFPASIDNKNKHVLDDRGLVKWWCKVLDPIIWEYQAEEDRKPFEERLVDGASNGNGTGTGTGTAALHNANATTAKGYLVIPGYETYDTLRYVPPPPTPNTPRRWAASHPLLQIAPHPAAPPRCLVPHFPDDPKARFLDELDEELPDRGEGVIADGGTPSRSNGMWKSVKTLDQFWEFMAFRQECSSGRIVGFIWVVLSPPIPSIPEEEAGEDDNAPLASQRSQLSQPSAYESQASQLSPKKKSRNASARRTKPDKRPERRSGPIPLILPRIKSRSSSGLSTTSNTSNTTAPTPNTPESTPYYICPASSRGTLCLSAKNYARAHELLTQMSFATRAAAARSTAQFKKEVAVLGGVAGREWGKVVVGRREGVEREKEGESVQPVAVVMGVRRKRKDGDAASASASAAVEAGTQEGAPVTLDAGLVRKKPKVASAPADGAVGGVQVLGAGLVRRKPKA</sequence>
<evidence type="ECO:0000256" key="9">
    <source>
        <dbReference type="ARBA" id="ARBA00048940"/>
    </source>
</evidence>
<dbReference type="Proteomes" id="UP000193240">
    <property type="component" value="Unassembled WGS sequence"/>
</dbReference>
<feature type="compositionally biased region" description="Low complexity" evidence="10">
    <location>
        <begin position="435"/>
        <end position="460"/>
    </location>
</feature>
<proteinExistence type="predicted"/>
<dbReference type="InParanoid" id="A0A1Y2LT24"/>
<evidence type="ECO:0000256" key="3">
    <source>
        <dbReference type="ARBA" id="ARBA00022679"/>
    </source>
</evidence>